<protein>
    <recommendedName>
        <fullName evidence="6">3-carboxymuconate cyclase</fullName>
    </recommendedName>
</protein>
<dbReference type="GO" id="GO:0005829">
    <property type="term" value="C:cytosol"/>
    <property type="evidence" value="ECO:0007669"/>
    <property type="project" value="TreeGrafter"/>
</dbReference>
<feature type="chain" id="PRO_5008001044" description="3-carboxymuconate cyclase" evidence="3">
    <location>
        <begin position="22"/>
        <end position="373"/>
    </location>
</feature>
<dbReference type="PANTHER" id="PTHR30344">
    <property type="entry name" value="6-PHOSPHOGLUCONOLACTONASE-RELATED"/>
    <property type="match status" value="1"/>
</dbReference>
<dbReference type="FunFam" id="2.130.10.10:FF:000306">
    <property type="entry name" value="3-carboxymuconate cyclase"/>
    <property type="match status" value="1"/>
</dbReference>
<dbReference type="InterPro" id="IPR019405">
    <property type="entry name" value="Lactonase_7-beta_prop"/>
</dbReference>
<comment type="similarity">
    <text evidence="1">Belongs to the cycloisomerase 2 family.</text>
</comment>
<evidence type="ECO:0000313" key="4">
    <source>
        <dbReference type="EMBL" id="ANE49695.1"/>
    </source>
</evidence>
<dbReference type="InterPro" id="IPR050282">
    <property type="entry name" value="Cycloisomerase_2"/>
</dbReference>
<gene>
    <name evidence="4" type="ORF">SY85_03465</name>
</gene>
<evidence type="ECO:0000313" key="5">
    <source>
        <dbReference type="Proteomes" id="UP000077177"/>
    </source>
</evidence>
<accession>A0A172TRJ1</accession>
<dbReference type="KEGG" id="fla:SY85_03465"/>
<dbReference type="STRING" id="1492898.SY85_03465"/>
<proteinExistence type="inferred from homology"/>
<organism evidence="4 5">
    <name type="scientific">Flavisolibacter tropicus</name>
    <dbReference type="NCBI Taxonomy" id="1492898"/>
    <lineage>
        <taxon>Bacteria</taxon>
        <taxon>Pseudomonadati</taxon>
        <taxon>Bacteroidota</taxon>
        <taxon>Chitinophagia</taxon>
        <taxon>Chitinophagales</taxon>
        <taxon>Chitinophagaceae</taxon>
        <taxon>Flavisolibacter</taxon>
    </lineage>
</organism>
<dbReference type="GO" id="GO:0017057">
    <property type="term" value="F:6-phosphogluconolactonase activity"/>
    <property type="evidence" value="ECO:0007669"/>
    <property type="project" value="TreeGrafter"/>
</dbReference>
<dbReference type="OrthoDB" id="9790815at2"/>
<dbReference type="PANTHER" id="PTHR30344:SF1">
    <property type="entry name" value="6-PHOSPHOGLUCONOLACTONASE"/>
    <property type="match status" value="1"/>
</dbReference>
<evidence type="ECO:0000256" key="3">
    <source>
        <dbReference type="SAM" id="SignalP"/>
    </source>
</evidence>
<dbReference type="Gene3D" id="2.130.10.10">
    <property type="entry name" value="YVTN repeat-like/Quinoprotein amine dehydrogenase"/>
    <property type="match status" value="1"/>
</dbReference>
<keyword evidence="2" id="KW-0119">Carbohydrate metabolism</keyword>
<feature type="signal peptide" evidence="3">
    <location>
        <begin position="1"/>
        <end position="21"/>
    </location>
</feature>
<dbReference type="RefSeq" id="WP_066401829.1">
    <property type="nucleotide sequence ID" value="NZ_CP011390.1"/>
</dbReference>
<keyword evidence="2" id="KW-0313">Glucose metabolism</keyword>
<keyword evidence="5" id="KW-1185">Reference proteome</keyword>
<evidence type="ECO:0008006" key="6">
    <source>
        <dbReference type="Google" id="ProtNLM"/>
    </source>
</evidence>
<dbReference type="EMBL" id="CP011390">
    <property type="protein sequence ID" value="ANE49695.1"/>
    <property type="molecule type" value="Genomic_DNA"/>
</dbReference>
<dbReference type="InterPro" id="IPR015943">
    <property type="entry name" value="WD40/YVTN_repeat-like_dom_sf"/>
</dbReference>
<evidence type="ECO:0000256" key="1">
    <source>
        <dbReference type="ARBA" id="ARBA00005564"/>
    </source>
</evidence>
<reference evidence="5" key="1">
    <citation type="submission" date="2015-01" db="EMBL/GenBank/DDBJ databases">
        <title>Flavisolibacter sp./LCS9/ whole genome sequencing.</title>
        <authorList>
            <person name="Kim M.K."/>
            <person name="Srinivasan S."/>
            <person name="Lee J.-J."/>
        </authorList>
    </citation>
    <scope>NUCLEOTIDE SEQUENCE [LARGE SCALE GENOMIC DNA]</scope>
    <source>
        <strain evidence="5">LCS9</strain>
    </source>
</reference>
<dbReference type="Pfam" id="PF10282">
    <property type="entry name" value="Lactonase"/>
    <property type="match status" value="1"/>
</dbReference>
<evidence type="ECO:0000256" key="2">
    <source>
        <dbReference type="ARBA" id="ARBA00022526"/>
    </source>
</evidence>
<dbReference type="GO" id="GO:0006006">
    <property type="term" value="P:glucose metabolic process"/>
    <property type="evidence" value="ECO:0007669"/>
    <property type="project" value="UniProtKB-KW"/>
</dbReference>
<dbReference type="InterPro" id="IPR011048">
    <property type="entry name" value="Haem_d1_sf"/>
</dbReference>
<dbReference type="Proteomes" id="UP000077177">
    <property type="component" value="Chromosome"/>
</dbReference>
<sequence>MTKHLIATGYVLASLASQAQAQSTLLIGTYTSGRSYGIYQYDFNSGSGEAVLRDSVKSSNPSYLAVAPNERYVYAVNEDGNDKGGGKVSAYSYNKSTKKLSLINQLPSMGDHPCYIAVDKKNNWVFVGNYSTGNLAVMPIAPDGGVGNPSTNMQHQGHGANKERQASPHVHATVLSPDNKYLFVPDLGIDQVVEYTFNHKAGTLSPKKQHVKVADGSGPRHLEFHPSGNWAYLVQELSGTVTVFSYDKGTMKEQQVISLLPADFKGAATSADIHVSPNGKFLYASNRNPTNTIAIFSINQKDGKLTLVGEQSTMGKAPRNFNFDPTGKLLLVANQDTNNVVIFSINPETGLLTDTGKRIEVPNPVCIKWIDGK</sequence>
<dbReference type="AlphaFoldDB" id="A0A172TRJ1"/>
<keyword evidence="3" id="KW-0732">Signal</keyword>
<reference evidence="4 5" key="2">
    <citation type="journal article" date="2016" name="Int. J. Syst. Evol. Microbiol.">
        <title>Flavisolibacter tropicus sp. nov., isolated from tropical soil.</title>
        <authorList>
            <person name="Lee J.J."/>
            <person name="Kang M.S."/>
            <person name="Kim G.S."/>
            <person name="Lee C.S."/>
            <person name="Lim S."/>
            <person name="Lee J."/>
            <person name="Roh S.H."/>
            <person name="Kang H."/>
            <person name="Ha J.M."/>
            <person name="Bae S."/>
            <person name="Jung H.Y."/>
            <person name="Kim M.K."/>
        </authorList>
    </citation>
    <scope>NUCLEOTIDE SEQUENCE [LARGE SCALE GENOMIC DNA]</scope>
    <source>
        <strain evidence="4 5">LCS9</strain>
    </source>
</reference>
<name>A0A172TRJ1_9BACT</name>
<dbReference type="SUPFAM" id="SSF51004">
    <property type="entry name" value="C-terminal (heme d1) domain of cytochrome cd1-nitrite reductase"/>
    <property type="match status" value="1"/>
</dbReference>